<evidence type="ECO:0000313" key="3">
    <source>
        <dbReference type="Proteomes" id="UP001500236"/>
    </source>
</evidence>
<protein>
    <submittedName>
        <fullName evidence="2">MoaD/ThiS family protein</fullName>
    </submittedName>
</protein>
<keyword evidence="3" id="KW-1185">Reference proteome</keyword>
<dbReference type="CDD" id="cd17040">
    <property type="entry name" value="Ubl_MoaD_like"/>
    <property type="match status" value="1"/>
</dbReference>
<dbReference type="Pfam" id="PF02597">
    <property type="entry name" value="ThiS"/>
    <property type="match status" value="1"/>
</dbReference>
<evidence type="ECO:0000313" key="2">
    <source>
        <dbReference type="EMBL" id="GAA3050797.1"/>
    </source>
</evidence>
<dbReference type="InterPro" id="IPR016155">
    <property type="entry name" value="Mopterin_synth/thiamin_S_b"/>
</dbReference>
<dbReference type="SUPFAM" id="SSF54285">
    <property type="entry name" value="MoaD/ThiS"/>
    <property type="match status" value="1"/>
</dbReference>
<dbReference type="Proteomes" id="UP001500236">
    <property type="component" value="Unassembled WGS sequence"/>
</dbReference>
<organism evidence="2 3">
    <name type="scientific">Nesterenkonia aethiopica</name>
    <dbReference type="NCBI Taxonomy" id="269144"/>
    <lineage>
        <taxon>Bacteria</taxon>
        <taxon>Bacillati</taxon>
        <taxon>Actinomycetota</taxon>
        <taxon>Actinomycetes</taxon>
        <taxon>Micrococcales</taxon>
        <taxon>Micrococcaceae</taxon>
        <taxon>Nesterenkonia</taxon>
    </lineage>
</organism>
<dbReference type="Gene3D" id="3.10.20.30">
    <property type="match status" value="1"/>
</dbReference>
<feature type="region of interest" description="Disordered" evidence="1">
    <location>
        <begin position="1"/>
        <end position="23"/>
    </location>
</feature>
<accession>A0ABP6LQG6</accession>
<gene>
    <name evidence="2" type="ORF">GCM10010529_01120</name>
</gene>
<dbReference type="InterPro" id="IPR003749">
    <property type="entry name" value="ThiS/MoaD-like"/>
</dbReference>
<evidence type="ECO:0000256" key="1">
    <source>
        <dbReference type="SAM" id="MobiDB-lite"/>
    </source>
</evidence>
<proteinExistence type="predicted"/>
<reference evidence="3" key="1">
    <citation type="journal article" date="2019" name="Int. J. Syst. Evol. Microbiol.">
        <title>The Global Catalogue of Microorganisms (GCM) 10K type strain sequencing project: providing services to taxonomists for standard genome sequencing and annotation.</title>
        <authorList>
            <consortium name="The Broad Institute Genomics Platform"/>
            <consortium name="The Broad Institute Genome Sequencing Center for Infectious Disease"/>
            <person name="Wu L."/>
            <person name="Ma J."/>
        </authorList>
    </citation>
    <scope>NUCLEOTIDE SEQUENCE [LARGE SCALE GENOMIC DNA]</scope>
    <source>
        <strain evidence="3">JCM 14309</strain>
    </source>
</reference>
<dbReference type="EMBL" id="BAAAVT010000001">
    <property type="protein sequence ID" value="GAA3050797.1"/>
    <property type="molecule type" value="Genomic_DNA"/>
</dbReference>
<comment type="caution">
    <text evidence="2">The sequence shown here is derived from an EMBL/GenBank/DDBJ whole genome shotgun (WGS) entry which is preliminary data.</text>
</comment>
<dbReference type="RefSeq" id="WP_344683603.1">
    <property type="nucleotide sequence ID" value="NZ_BAAAVT010000001.1"/>
</dbReference>
<dbReference type="InterPro" id="IPR012675">
    <property type="entry name" value="Beta-grasp_dom_sf"/>
</dbReference>
<sequence length="112" mass="11510">MTSTPPVSRARVDSAEESTAGERTASTLTVRLFAAAAEAAGAETLHLPLEQPAALGTVLDRLPASASSGDGEQLGRVLRRCSFLVNGVRAPSNDRELAPGDQLDVLPPFAGG</sequence>
<name>A0ABP6LQG6_9MICC</name>